<sequence length="80" mass="9425">MVVYMNDMCEGCAEEYEEGFIVEIKPFRMDHKGNIHYGCVHQTDAMDEEIIEKSEALCDMCKLNEHCQHNYDIECEEAER</sequence>
<organism evidence="1">
    <name type="scientific">marine sediment metagenome</name>
    <dbReference type="NCBI Taxonomy" id="412755"/>
    <lineage>
        <taxon>unclassified sequences</taxon>
        <taxon>metagenomes</taxon>
        <taxon>ecological metagenomes</taxon>
    </lineage>
</organism>
<dbReference type="EMBL" id="LAZR01012582">
    <property type="protein sequence ID" value="KKM26078.1"/>
    <property type="molecule type" value="Genomic_DNA"/>
</dbReference>
<accession>A0A0F9KVH3</accession>
<proteinExistence type="predicted"/>
<comment type="caution">
    <text evidence="1">The sequence shown here is derived from an EMBL/GenBank/DDBJ whole genome shotgun (WGS) entry which is preliminary data.</text>
</comment>
<reference evidence="1" key="1">
    <citation type="journal article" date="2015" name="Nature">
        <title>Complex archaea that bridge the gap between prokaryotes and eukaryotes.</title>
        <authorList>
            <person name="Spang A."/>
            <person name="Saw J.H."/>
            <person name="Jorgensen S.L."/>
            <person name="Zaremba-Niedzwiedzka K."/>
            <person name="Martijn J."/>
            <person name="Lind A.E."/>
            <person name="van Eijk R."/>
            <person name="Schleper C."/>
            <person name="Guy L."/>
            <person name="Ettema T.J."/>
        </authorList>
    </citation>
    <scope>NUCLEOTIDE SEQUENCE</scope>
</reference>
<dbReference type="AlphaFoldDB" id="A0A0F9KVH3"/>
<evidence type="ECO:0000313" key="1">
    <source>
        <dbReference type="EMBL" id="KKM26078.1"/>
    </source>
</evidence>
<gene>
    <name evidence="1" type="ORF">LCGC14_1588580</name>
</gene>
<protein>
    <submittedName>
        <fullName evidence="1">Uncharacterized protein</fullName>
    </submittedName>
</protein>
<name>A0A0F9KVH3_9ZZZZ</name>